<name>A0A182J3X0_ANOAO</name>
<organism evidence="1">
    <name type="scientific">Anopheles atroparvus</name>
    <name type="common">European mosquito</name>
    <dbReference type="NCBI Taxonomy" id="41427"/>
    <lineage>
        <taxon>Eukaryota</taxon>
        <taxon>Metazoa</taxon>
        <taxon>Ecdysozoa</taxon>
        <taxon>Arthropoda</taxon>
        <taxon>Hexapoda</taxon>
        <taxon>Insecta</taxon>
        <taxon>Pterygota</taxon>
        <taxon>Neoptera</taxon>
        <taxon>Endopterygota</taxon>
        <taxon>Diptera</taxon>
        <taxon>Nematocera</taxon>
        <taxon>Culicoidea</taxon>
        <taxon>Culicidae</taxon>
        <taxon>Anophelinae</taxon>
        <taxon>Anopheles</taxon>
    </lineage>
</organism>
<proteinExistence type="predicted"/>
<protein>
    <submittedName>
        <fullName evidence="1">Uncharacterized protein</fullName>
    </submittedName>
</protein>
<reference evidence="1" key="1">
    <citation type="submission" date="2022-08" db="UniProtKB">
        <authorList>
            <consortium name="EnsemblMetazoa"/>
        </authorList>
    </citation>
    <scope>IDENTIFICATION</scope>
    <source>
        <strain evidence="1">EBRO</strain>
    </source>
</reference>
<accession>A0A182J3X0</accession>
<dbReference type="EMBL" id="AXCP01007480">
    <property type="status" value="NOT_ANNOTATED_CDS"/>
    <property type="molecule type" value="Genomic_DNA"/>
</dbReference>
<dbReference type="VEuPathDB" id="VectorBase:AATE010860"/>
<evidence type="ECO:0000313" key="1">
    <source>
        <dbReference type="EnsemblMetazoa" id="AATE010860-PA.1"/>
    </source>
</evidence>
<dbReference type="STRING" id="41427.A0A182J3X0"/>
<dbReference type="EnsemblMetazoa" id="AATE010860-RA">
    <property type="protein sequence ID" value="AATE010860-PA.1"/>
    <property type="gene ID" value="AATE010860"/>
</dbReference>
<sequence>MTIRLLRPLLLVLMVLMALPDQTAAITVRVTEPAATTLASALIGAGAADESQATDDGLSERLACQAERPFVFERSSSSLQLYLLDAAGLQRIQTDGLGISRHPVCTLPKHYEEARMLQVLEIQLGGNDYVLFVVTTDQWHNVYLAHGEKSQSSSSVTLIHTAQPVQRIKYSGTVSKARLLECNGNVYLVTIVTYSNMGKIRVYRWMQSYFSLESTKEMVSIDDVQCHCPSTLLLLVLDYAPPPERSLVHVLLLDAAERPVKVQEMFFLSSPLHSFTLEGELYLIRHVSANKSYLYQWDAEGKFVRVRKLPYQPGQITTVTHWDGTLAVAVEGTVRLFGAGKQHLLRIETPFTVRGVRQSEATTQLVPAADMGGHLVRLFGMRTDSANEVAMAAEFSCAVANGTALRIFQLTLMNLARAAEAQDHGFRTLASCLQRLKLDTNERKKWIDLLRAQLSRKNLVFDALAQSGPGRLSARVHPSAVLASVVVPHDSPSNLLPPSRTVLNGHSLLLRHFRLATDLNQVLLLNRERTEIRGNLHVAGDVRTRSSKISAVNSLADNGRLGRGKRASAAQVPHRVLKAREVISDSTLSQRFVRRSKMNVLPGNVQLGTLNAGSVRVELGHINHVTLPSRQALQDSATHGYHGHKVFRSVRSYRLNAHRFNGEPLAAQIIESGLRSTSDGITIKTDLCRSRNIQIRHTLNGFHLQRLVTAYQPIQHVKGNVRLASPVCVKNLQYLRTLNGAMRAELLDRVTNQTVAGPMFVSKGFTHSLRVQRVNGEPLVNYASTAAHQTASLLTKAPVRAEKMIILGDLIANHAEQQFAASHIGTHPSDFRQLYRGKLLLNGSLRLRAATIAAPNVTIKGRTVPSRPYQQYLLRTERQVLEKAPTAAYRTVQFQYLFANTLNGVALWQFSLIHRSWQNAMYLQDATVQGHVRPSHISKRLQSIKRSRVDLNARVQVCSVRNFVGMLRVAHLSTHFIGEAFTPDVLMRRQRSPLPSAAPKSLLSRTTLFGTTMHVRGPLQAQLFNGRSAYELAELAAPSTTRRRHFRALQVASAQAATTDILRQAAVGELPLGDFVPRFAASPTQTATGTPRFARIVAPPGAVQHIAAAHIASINLCSVDRLLQETVHKQMSSSRAIEGQKRVRGSLAVTDSLRVATVNGQEAALLEHAMTRGSLTPQSIEARWSFGAMAASYLTAKMLNRVSLSRLALRTDPELLLQSELFVERLLVSELRWPERASWNLDAYASGAPHQSTSAVALLRCYGSVYERTRDPSHVLHELLLAPSADTARVIAGLVVFDTPHVHFGNSSTPAGPAWIERIAKQCLRRPGGASTPSSVHSPPVVFEHEQILLTLDEIVVRGDLIVAEQSQLMARTIGGVNVAERLGPDTNVYRAPTPGPPRLIAGEKWFHTHGGSAHNVTLDRRNPPGFWRTLTFCAHPADSACAKAVLHFGEVPLFVEHLLTAVQLNRVPIDGFFHAFAKRRSPPLPESATLRHIQDLLGTLTVSDLQLDGPGTILHHVNSIALGELVLRSTANATHQTVASPKHFRLLRLGGPLSLQQLNGASLARLKHALLAAAEDPVALDATLFHGPVRLAGLHTRTLYHRPTTSAALTSATSVHHRQRVAQQHPLAALELRPPSYGLATVYAATVVSRQSHRRNGETATAARHVGEVVLLSGGGTVRVNCSDEQHALVIALTSARRHPTASNGTLEQRLHELPGAARCIEVTGAAALNETFVLILVRRPDDHAAYQYDVARGRILPLPLLASIGAGQTRLLQPGGAAGELMLATTTTTSSPSLRGAPSVSLERVVRIFRFDQASSSFHHFQTISSGAPVSAMDRTPDGTALLLHSAATNRRHRYVYNSVEGWTRNDVLP</sequence>